<evidence type="ECO:0000313" key="4">
    <source>
        <dbReference type="Proteomes" id="UP000824166"/>
    </source>
</evidence>
<proteinExistence type="predicted"/>
<name>A0ABS6ICF9_9MICC</name>
<keyword evidence="2" id="KW-0732">Signal</keyword>
<evidence type="ECO:0000256" key="1">
    <source>
        <dbReference type="SAM" id="MobiDB-lite"/>
    </source>
</evidence>
<accession>A0ABS6ICF9</accession>
<feature type="region of interest" description="Disordered" evidence="1">
    <location>
        <begin position="25"/>
        <end position="56"/>
    </location>
</feature>
<dbReference type="EMBL" id="JAHOPC010000025">
    <property type="protein sequence ID" value="MBU8869110.1"/>
    <property type="molecule type" value="Genomic_DNA"/>
</dbReference>
<dbReference type="InterPro" id="IPR005297">
    <property type="entry name" value="Lipoprotein_repeat"/>
</dbReference>
<feature type="compositionally biased region" description="Low complexity" evidence="1">
    <location>
        <begin position="25"/>
        <end position="51"/>
    </location>
</feature>
<gene>
    <name evidence="3" type="ORF">KSW38_22705</name>
</gene>
<dbReference type="PANTHER" id="PTHR39335">
    <property type="entry name" value="BLL4220 PROTEIN"/>
    <property type="match status" value="1"/>
</dbReference>
<keyword evidence="4" id="KW-1185">Reference proteome</keyword>
<dbReference type="PANTHER" id="PTHR39335:SF1">
    <property type="entry name" value="BLL4220 PROTEIN"/>
    <property type="match status" value="1"/>
</dbReference>
<evidence type="ECO:0000313" key="3">
    <source>
        <dbReference type="EMBL" id="MBU8869110.1"/>
    </source>
</evidence>
<dbReference type="Pfam" id="PF03640">
    <property type="entry name" value="Lipoprotein_15"/>
    <property type="match status" value="2"/>
</dbReference>
<evidence type="ECO:0008006" key="5">
    <source>
        <dbReference type="Google" id="ProtNLM"/>
    </source>
</evidence>
<dbReference type="Proteomes" id="UP000824166">
    <property type="component" value="Unassembled WGS sequence"/>
</dbReference>
<sequence>MRNRLSVGLGAVVFAVALAGCAGSPGTSTSSSAAPTAATSSTAPTSMSPSTDAMSSPAAAGAEMKVASSSAGQIVVDSKGMSLYFFTKDVKDSGTSACTGACLTAWPVFTTTSDKPTVDGVSGTVGTIATPDGKKQVTLNGMPLYYYAKDKAPGDVNGQGVMNVWYLVSPSGEMIKGAAAGY</sequence>
<reference evidence="3 4" key="1">
    <citation type="submission" date="2021-06" db="EMBL/GenBank/DDBJ databases">
        <authorList>
            <person name="Jeong J.W."/>
        </authorList>
    </citation>
    <scope>NUCLEOTIDE SEQUENCE [LARGE SCALE GENOMIC DNA]</scope>
    <source>
        <strain evidence="3 4">MMS21-TAE1-1</strain>
    </source>
</reference>
<evidence type="ECO:0000256" key="2">
    <source>
        <dbReference type="SAM" id="SignalP"/>
    </source>
</evidence>
<feature type="signal peptide" evidence="2">
    <location>
        <begin position="1"/>
        <end position="33"/>
    </location>
</feature>
<comment type="caution">
    <text evidence="3">The sequence shown here is derived from an EMBL/GenBank/DDBJ whole genome shotgun (WGS) entry which is preliminary data.</text>
</comment>
<organism evidence="3 4">
    <name type="scientific">Paenarthrobacter aromaticivorans</name>
    <dbReference type="NCBI Taxonomy" id="2849150"/>
    <lineage>
        <taxon>Bacteria</taxon>
        <taxon>Bacillati</taxon>
        <taxon>Actinomycetota</taxon>
        <taxon>Actinomycetes</taxon>
        <taxon>Micrococcales</taxon>
        <taxon>Micrococcaceae</taxon>
        <taxon>Paenarthrobacter</taxon>
    </lineage>
</organism>
<dbReference type="RefSeq" id="WP_216927487.1">
    <property type="nucleotide sequence ID" value="NZ_JAHOPC010000025.1"/>
</dbReference>
<dbReference type="PROSITE" id="PS51257">
    <property type="entry name" value="PROKAR_LIPOPROTEIN"/>
    <property type="match status" value="1"/>
</dbReference>
<protein>
    <recommendedName>
        <fullName evidence="5">Lipoprotein</fullName>
    </recommendedName>
</protein>
<feature type="chain" id="PRO_5046700589" description="Lipoprotein" evidence="2">
    <location>
        <begin position="34"/>
        <end position="182"/>
    </location>
</feature>